<evidence type="ECO:0000313" key="3">
    <source>
        <dbReference type="Proteomes" id="UP001215598"/>
    </source>
</evidence>
<gene>
    <name evidence="2" type="ORF">B0H16DRAFT_1353845</name>
</gene>
<organism evidence="2 3">
    <name type="scientific">Mycena metata</name>
    <dbReference type="NCBI Taxonomy" id="1033252"/>
    <lineage>
        <taxon>Eukaryota</taxon>
        <taxon>Fungi</taxon>
        <taxon>Dikarya</taxon>
        <taxon>Basidiomycota</taxon>
        <taxon>Agaricomycotina</taxon>
        <taxon>Agaricomycetes</taxon>
        <taxon>Agaricomycetidae</taxon>
        <taxon>Agaricales</taxon>
        <taxon>Marasmiineae</taxon>
        <taxon>Mycenaceae</taxon>
        <taxon>Mycena</taxon>
    </lineage>
</organism>
<dbReference type="SUPFAM" id="SSF52540">
    <property type="entry name" value="P-loop containing nucleoside triphosphate hydrolases"/>
    <property type="match status" value="1"/>
</dbReference>
<feature type="compositionally biased region" description="Acidic residues" evidence="1">
    <location>
        <begin position="174"/>
        <end position="184"/>
    </location>
</feature>
<name>A0AAD7DH56_9AGAR</name>
<dbReference type="Gene3D" id="3.40.50.300">
    <property type="entry name" value="P-loop containing nucleotide triphosphate hydrolases"/>
    <property type="match status" value="1"/>
</dbReference>
<evidence type="ECO:0000256" key="1">
    <source>
        <dbReference type="SAM" id="MobiDB-lite"/>
    </source>
</evidence>
<accession>A0AAD7DH56</accession>
<proteinExistence type="predicted"/>
<reference evidence="2" key="1">
    <citation type="submission" date="2023-03" db="EMBL/GenBank/DDBJ databases">
        <title>Massive genome expansion in bonnet fungi (Mycena s.s.) driven by repeated elements and novel gene families across ecological guilds.</title>
        <authorList>
            <consortium name="Lawrence Berkeley National Laboratory"/>
            <person name="Harder C.B."/>
            <person name="Miyauchi S."/>
            <person name="Viragh M."/>
            <person name="Kuo A."/>
            <person name="Thoen E."/>
            <person name="Andreopoulos B."/>
            <person name="Lu D."/>
            <person name="Skrede I."/>
            <person name="Drula E."/>
            <person name="Henrissat B."/>
            <person name="Morin E."/>
            <person name="Kohler A."/>
            <person name="Barry K."/>
            <person name="LaButti K."/>
            <person name="Morin E."/>
            <person name="Salamov A."/>
            <person name="Lipzen A."/>
            <person name="Mereny Z."/>
            <person name="Hegedus B."/>
            <person name="Baldrian P."/>
            <person name="Stursova M."/>
            <person name="Weitz H."/>
            <person name="Taylor A."/>
            <person name="Grigoriev I.V."/>
            <person name="Nagy L.G."/>
            <person name="Martin F."/>
            <person name="Kauserud H."/>
        </authorList>
    </citation>
    <scope>NUCLEOTIDE SEQUENCE</scope>
    <source>
        <strain evidence="2">CBHHK182m</strain>
    </source>
</reference>
<feature type="region of interest" description="Disordered" evidence="1">
    <location>
        <begin position="171"/>
        <end position="192"/>
    </location>
</feature>
<dbReference type="AlphaFoldDB" id="A0AAD7DH56"/>
<evidence type="ECO:0008006" key="4">
    <source>
        <dbReference type="Google" id="ProtNLM"/>
    </source>
</evidence>
<dbReference type="InterPro" id="IPR027417">
    <property type="entry name" value="P-loop_NTPase"/>
</dbReference>
<sequence length="266" mass="30350">MSRTLLNAQHIQDICPRFRVLVIGRRNAGKTTILKKMSGSDGNDVEIRDIEGKKVDPSILQPTSTRGMSEIENEITFRSNPLFVFHDSRGIEAGADTEENSPLRPDYLWNFLEKRSKASKIRDQVHVVWFCIPMDKPRVPSEEFELSFFNGRLPVIAVFTKFESLVDEAYNNLPDDDTSEEDREDQANQDAQSKFEKTALRAVQGTQYPPHQFVQLQQLNEPTGECIALTKKTNAALQNETLLNIFALAQHNSFEVGCQRVFRLMM</sequence>
<evidence type="ECO:0000313" key="2">
    <source>
        <dbReference type="EMBL" id="KAJ7690153.1"/>
    </source>
</evidence>
<comment type="caution">
    <text evidence="2">The sequence shown here is derived from an EMBL/GenBank/DDBJ whole genome shotgun (WGS) entry which is preliminary data.</text>
</comment>
<protein>
    <recommendedName>
        <fullName evidence="4">G domain-containing protein</fullName>
    </recommendedName>
</protein>
<keyword evidence="3" id="KW-1185">Reference proteome</keyword>
<dbReference type="Proteomes" id="UP001215598">
    <property type="component" value="Unassembled WGS sequence"/>
</dbReference>
<dbReference type="EMBL" id="JARKIB010000860">
    <property type="protein sequence ID" value="KAJ7690153.1"/>
    <property type="molecule type" value="Genomic_DNA"/>
</dbReference>